<evidence type="ECO:0000313" key="10">
    <source>
        <dbReference type="Proteomes" id="UP000485058"/>
    </source>
</evidence>
<evidence type="ECO:0000256" key="7">
    <source>
        <dbReference type="ARBA" id="ARBA00023136"/>
    </source>
</evidence>
<dbReference type="InterPro" id="IPR044669">
    <property type="entry name" value="YneE/VCCN1/2-like"/>
</dbReference>
<keyword evidence="6" id="KW-0406">Ion transport</keyword>
<organism evidence="9 10">
    <name type="scientific">Haematococcus lacustris</name>
    <name type="common">Green alga</name>
    <name type="synonym">Haematococcus pluvialis</name>
    <dbReference type="NCBI Taxonomy" id="44745"/>
    <lineage>
        <taxon>Eukaryota</taxon>
        <taxon>Viridiplantae</taxon>
        <taxon>Chlorophyta</taxon>
        <taxon>core chlorophytes</taxon>
        <taxon>Chlorophyceae</taxon>
        <taxon>CS clade</taxon>
        <taxon>Chlamydomonadales</taxon>
        <taxon>Haematococcaceae</taxon>
        <taxon>Haematococcus</taxon>
    </lineage>
</organism>
<dbReference type="GO" id="GO:0005886">
    <property type="term" value="C:plasma membrane"/>
    <property type="evidence" value="ECO:0007669"/>
    <property type="project" value="UniProtKB-SubCell"/>
</dbReference>
<dbReference type="PANTHER" id="PTHR33281:SF19">
    <property type="entry name" value="VOLTAGE-DEPENDENT ANION CHANNEL-FORMING PROTEIN YNEE"/>
    <property type="match status" value="1"/>
</dbReference>
<feature type="transmembrane region" description="Helical" evidence="8">
    <location>
        <begin position="49"/>
        <end position="71"/>
    </location>
</feature>
<proteinExistence type="predicted"/>
<evidence type="ECO:0000256" key="5">
    <source>
        <dbReference type="ARBA" id="ARBA00022989"/>
    </source>
</evidence>
<feature type="non-terminal residue" evidence="9">
    <location>
        <position position="115"/>
    </location>
</feature>
<evidence type="ECO:0000256" key="1">
    <source>
        <dbReference type="ARBA" id="ARBA00004651"/>
    </source>
</evidence>
<evidence type="ECO:0000256" key="4">
    <source>
        <dbReference type="ARBA" id="ARBA00022692"/>
    </source>
</evidence>
<dbReference type="PANTHER" id="PTHR33281">
    <property type="entry name" value="UPF0187 PROTEIN YNEE"/>
    <property type="match status" value="1"/>
</dbReference>
<dbReference type="Proteomes" id="UP000485058">
    <property type="component" value="Unassembled WGS sequence"/>
</dbReference>
<evidence type="ECO:0000256" key="3">
    <source>
        <dbReference type="ARBA" id="ARBA00022475"/>
    </source>
</evidence>
<dbReference type="EMBL" id="BLLF01000981">
    <property type="protein sequence ID" value="GFH16336.1"/>
    <property type="molecule type" value="Genomic_DNA"/>
</dbReference>
<dbReference type="Pfam" id="PF25539">
    <property type="entry name" value="Bestrophin_2"/>
    <property type="match status" value="1"/>
</dbReference>
<evidence type="ECO:0000256" key="6">
    <source>
        <dbReference type="ARBA" id="ARBA00023065"/>
    </source>
</evidence>
<keyword evidence="4 8" id="KW-0812">Transmembrane</keyword>
<comment type="subcellular location">
    <subcellularLocation>
        <location evidence="1">Cell membrane</location>
        <topology evidence="1">Multi-pass membrane protein</topology>
    </subcellularLocation>
</comment>
<name>A0A699ZAS7_HAELA</name>
<keyword evidence="3" id="KW-1003">Cell membrane</keyword>
<evidence type="ECO:0000256" key="8">
    <source>
        <dbReference type="SAM" id="Phobius"/>
    </source>
</evidence>
<evidence type="ECO:0000313" key="9">
    <source>
        <dbReference type="EMBL" id="GFH16336.1"/>
    </source>
</evidence>
<evidence type="ECO:0000256" key="2">
    <source>
        <dbReference type="ARBA" id="ARBA00022448"/>
    </source>
</evidence>
<comment type="caution">
    <text evidence="9">The sequence shown here is derived from an EMBL/GenBank/DDBJ whole genome shotgun (WGS) entry which is preliminary data.</text>
</comment>
<sequence length="115" mass="13278">MQQQLMMLNVQFFHDALGMCERIYRTPLPLTYTRHTSRFLLIWLTSLPFALWAPFHWGTIPVSLLISMLLLGIDEIGVQIEEPFGVLPLDAICTRAELDCRQVLNEQVLASQYVE</sequence>
<accession>A0A699ZAS7</accession>
<keyword evidence="5 8" id="KW-1133">Transmembrane helix</keyword>
<keyword evidence="10" id="KW-1185">Reference proteome</keyword>
<protein>
    <submittedName>
        <fullName evidence="9">Uncharacterized protein</fullName>
    </submittedName>
</protein>
<keyword evidence="2" id="KW-0813">Transport</keyword>
<keyword evidence="7 8" id="KW-0472">Membrane</keyword>
<gene>
    <name evidence="9" type="ORF">HaLaN_12733</name>
</gene>
<dbReference type="AlphaFoldDB" id="A0A699ZAS7"/>
<dbReference type="GO" id="GO:0005254">
    <property type="term" value="F:chloride channel activity"/>
    <property type="evidence" value="ECO:0007669"/>
    <property type="project" value="InterPro"/>
</dbReference>
<reference evidence="9 10" key="1">
    <citation type="submission" date="2020-02" db="EMBL/GenBank/DDBJ databases">
        <title>Draft genome sequence of Haematococcus lacustris strain NIES-144.</title>
        <authorList>
            <person name="Morimoto D."/>
            <person name="Nakagawa S."/>
            <person name="Yoshida T."/>
            <person name="Sawayama S."/>
        </authorList>
    </citation>
    <scope>NUCLEOTIDE SEQUENCE [LARGE SCALE GENOMIC DNA]</scope>
    <source>
        <strain evidence="9 10">NIES-144</strain>
    </source>
</reference>